<evidence type="ECO:0000256" key="8">
    <source>
        <dbReference type="SAM" id="Coils"/>
    </source>
</evidence>
<name>A0A6N6JHC0_9RHOB</name>
<protein>
    <recommendedName>
        <fullName evidence="3">histidine kinase</fullName>
        <ecNumber evidence="3">2.7.13.3</ecNumber>
    </recommendedName>
</protein>
<keyword evidence="5" id="KW-0808">Transferase</keyword>
<organism evidence="12 13">
    <name type="scientific">Litoreibacter roseus</name>
    <dbReference type="NCBI Taxonomy" id="2601869"/>
    <lineage>
        <taxon>Bacteria</taxon>
        <taxon>Pseudomonadati</taxon>
        <taxon>Pseudomonadota</taxon>
        <taxon>Alphaproteobacteria</taxon>
        <taxon>Rhodobacterales</taxon>
        <taxon>Roseobacteraceae</taxon>
        <taxon>Litoreibacter</taxon>
    </lineage>
</organism>
<dbReference type="InterPro" id="IPR005467">
    <property type="entry name" value="His_kinase_dom"/>
</dbReference>
<dbReference type="PROSITE" id="PS50885">
    <property type="entry name" value="HAMP"/>
    <property type="match status" value="1"/>
</dbReference>
<dbReference type="PANTHER" id="PTHR43711:SF1">
    <property type="entry name" value="HISTIDINE KINASE 1"/>
    <property type="match status" value="1"/>
</dbReference>
<evidence type="ECO:0000256" key="7">
    <source>
        <dbReference type="ARBA" id="ARBA00023012"/>
    </source>
</evidence>
<dbReference type="SMART" id="SM00387">
    <property type="entry name" value="HATPase_c"/>
    <property type="match status" value="1"/>
</dbReference>
<keyword evidence="7" id="KW-0902">Two-component regulatory system</keyword>
<evidence type="ECO:0000256" key="6">
    <source>
        <dbReference type="ARBA" id="ARBA00022777"/>
    </source>
</evidence>
<dbReference type="PROSITE" id="PS50109">
    <property type="entry name" value="HIS_KIN"/>
    <property type="match status" value="1"/>
</dbReference>
<dbReference type="InterPro" id="IPR004358">
    <property type="entry name" value="Sig_transdc_His_kin-like_C"/>
</dbReference>
<evidence type="ECO:0000259" key="11">
    <source>
        <dbReference type="PROSITE" id="PS50885"/>
    </source>
</evidence>
<keyword evidence="13" id="KW-1185">Reference proteome</keyword>
<comment type="caution">
    <text evidence="12">The sequence shown here is derived from an EMBL/GenBank/DDBJ whole genome shotgun (WGS) entry which is preliminary data.</text>
</comment>
<dbReference type="InterPro" id="IPR003660">
    <property type="entry name" value="HAMP_dom"/>
</dbReference>
<feature type="domain" description="HAMP" evidence="11">
    <location>
        <begin position="212"/>
        <end position="264"/>
    </location>
</feature>
<evidence type="ECO:0000256" key="2">
    <source>
        <dbReference type="ARBA" id="ARBA00004370"/>
    </source>
</evidence>
<dbReference type="GO" id="GO:0016020">
    <property type="term" value="C:membrane"/>
    <property type="evidence" value="ECO:0007669"/>
    <property type="project" value="UniProtKB-SubCell"/>
</dbReference>
<keyword evidence="8" id="KW-0175">Coiled coil</keyword>
<dbReference type="SUPFAM" id="SSF158472">
    <property type="entry name" value="HAMP domain-like"/>
    <property type="match status" value="1"/>
</dbReference>
<dbReference type="SMART" id="SM00304">
    <property type="entry name" value="HAMP"/>
    <property type="match status" value="1"/>
</dbReference>
<dbReference type="Proteomes" id="UP000436822">
    <property type="component" value="Unassembled WGS sequence"/>
</dbReference>
<evidence type="ECO:0000256" key="9">
    <source>
        <dbReference type="SAM" id="Phobius"/>
    </source>
</evidence>
<dbReference type="RefSeq" id="WP_159807535.1">
    <property type="nucleotide sequence ID" value="NZ_BLJE01000002.1"/>
</dbReference>
<dbReference type="InterPro" id="IPR003661">
    <property type="entry name" value="HisK_dim/P_dom"/>
</dbReference>
<dbReference type="Gene3D" id="6.10.340.10">
    <property type="match status" value="1"/>
</dbReference>
<dbReference type="FunFam" id="1.10.287.130:FF:000001">
    <property type="entry name" value="Two-component sensor histidine kinase"/>
    <property type="match status" value="1"/>
</dbReference>
<dbReference type="SMART" id="SM00388">
    <property type="entry name" value="HisKA"/>
    <property type="match status" value="1"/>
</dbReference>
<dbReference type="Gene3D" id="3.30.565.10">
    <property type="entry name" value="Histidine kinase-like ATPase, C-terminal domain"/>
    <property type="match status" value="1"/>
</dbReference>
<dbReference type="InterPro" id="IPR036097">
    <property type="entry name" value="HisK_dim/P_sf"/>
</dbReference>
<dbReference type="InterPro" id="IPR036890">
    <property type="entry name" value="HATPase_C_sf"/>
</dbReference>
<sequence length="519" mass="57421">MKIINLVNLFAVLMLTLALGGVALSFWTTNQAERYNARIALAHESYERHLHLTINTYTLFKQFGDAMLIGDQDQGAGEAELIARIRADVAEIRRIIGTEIELVGEEEIEELELLAEIERLIEDLIVRFEVFKQADQSSEMRRDWESLSNILTDEIDRDFQVLIDEALAEEEEELRETNAAAAAHAKLTNQIAWGFATLSVLVTLLALLTYRRQISTPFQRLIAAARAFEGGYFSTRVRADGNSEISEVGKALDDMAEKVEMRTRALQKQNDVLEDAVAARTADLERLLNEAEVSEANRRQLLADVSHELRTPLTIIQGETDMALRGDIKSTAEYQEALRRARDTARHTTRLVDDLLFMSRQEAGEVRLELKTTDLVGLLRETLATFDQGVPLTTPLDMSPQQIDPLRVRQSVLALLQNARRHGGSDMSVHLENTPDGVGITVLDNGPGMPDAEKKLAFDRFFRGSNGSESYSEGTGLGLPLVRSIARAHGGTAVLADRPGGGLAASIELPAKPALRAVS</sequence>
<comment type="subcellular location">
    <subcellularLocation>
        <location evidence="2">Membrane</location>
    </subcellularLocation>
</comment>
<feature type="transmembrane region" description="Helical" evidence="9">
    <location>
        <begin position="191"/>
        <end position="210"/>
    </location>
</feature>
<dbReference type="CDD" id="cd00075">
    <property type="entry name" value="HATPase"/>
    <property type="match status" value="1"/>
</dbReference>
<feature type="domain" description="Histidine kinase" evidence="10">
    <location>
        <begin position="304"/>
        <end position="513"/>
    </location>
</feature>
<proteinExistence type="predicted"/>
<keyword evidence="9" id="KW-1133">Transmembrane helix</keyword>
<dbReference type="EMBL" id="BLJE01000002">
    <property type="protein sequence ID" value="GFE65525.1"/>
    <property type="molecule type" value="Genomic_DNA"/>
</dbReference>
<evidence type="ECO:0000259" key="10">
    <source>
        <dbReference type="PROSITE" id="PS50109"/>
    </source>
</evidence>
<feature type="coiled-coil region" evidence="8">
    <location>
        <begin position="256"/>
        <end position="304"/>
    </location>
</feature>
<evidence type="ECO:0000256" key="1">
    <source>
        <dbReference type="ARBA" id="ARBA00000085"/>
    </source>
</evidence>
<dbReference type="PANTHER" id="PTHR43711">
    <property type="entry name" value="TWO-COMPONENT HISTIDINE KINASE"/>
    <property type="match status" value="1"/>
</dbReference>
<dbReference type="OrthoDB" id="9809766at2"/>
<dbReference type="GO" id="GO:0000155">
    <property type="term" value="F:phosphorelay sensor kinase activity"/>
    <property type="evidence" value="ECO:0007669"/>
    <property type="project" value="InterPro"/>
</dbReference>
<dbReference type="CDD" id="cd06225">
    <property type="entry name" value="HAMP"/>
    <property type="match status" value="1"/>
</dbReference>
<keyword evidence="9" id="KW-0472">Membrane</keyword>
<dbReference type="PRINTS" id="PR00344">
    <property type="entry name" value="BCTRLSENSOR"/>
</dbReference>
<comment type="catalytic activity">
    <reaction evidence="1">
        <text>ATP + protein L-histidine = ADP + protein N-phospho-L-histidine.</text>
        <dbReference type="EC" id="2.7.13.3"/>
    </reaction>
</comment>
<dbReference type="CDD" id="cd00082">
    <property type="entry name" value="HisKA"/>
    <property type="match status" value="1"/>
</dbReference>
<evidence type="ECO:0000256" key="4">
    <source>
        <dbReference type="ARBA" id="ARBA00022553"/>
    </source>
</evidence>
<gene>
    <name evidence="12" type="ORF">KIN_25990</name>
</gene>
<dbReference type="InterPro" id="IPR050736">
    <property type="entry name" value="Sensor_HK_Regulatory"/>
</dbReference>
<evidence type="ECO:0000256" key="3">
    <source>
        <dbReference type="ARBA" id="ARBA00012438"/>
    </source>
</evidence>
<evidence type="ECO:0000313" key="13">
    <source>
        <dbReference type="Proteomes" id="UP000436822"/>
    </source>
</evidence>
<dbReference type="Pfam" id="PF00672">
    <property type="entry name" value="HAMP"/>
    <property type="match status" value="1"/>
</dbReference>
<dbReference type="EC" id="2.7.13.3" evidence="3"/>
<dbReference type="Pfam" id="PF02518">
    <property type="entry name" value="HATPase_c"/>
    <property type="match status" value="1"/>
</dbReference>
<reference evidence="12 13" key="1">
    <citation type="submission" date="2019-12" db="EMBL/GenBank/DDBJ databases">
        <title>Litoreibacter badius sp. nov., a novel bacteriochlorophyll a-containing bacterium in the genus Litoreibacter.</title>
        <authorList>
            <person name="Kanamuro M."/>
            <person name="Takabe Y."/>
            <person name="Mori K."/>
            <person name="Takaichi S."/>
            <person name="Hanada S."/>
        </authorList>
    </citation>
    <scope>NUCLEOTIDE SEQUENCE [LARGE SCALE GENOMIC DNA]</scope>
    <source>
        <strain evidence="12 13">K6</strain>
    </source>
</reference>
<dbReference type="SUPFAM" id="SSF47384">
    <property type="entry name" value="Homodimeric domain of signal transducing histidine kinase"/>
    <property type="match status" value="1"/>
</dbReference>
<evidence type="ECO:0000313" key="12">
    <source>
        <dbReference type="EMBL" id="GFE65525.1"/>
    </source>
</evidence>
<accession>A0A6N6JHC0</accession>
<keyword evidence="6 12" id="KW-0418">Kinase</keyword>
<dbReference type="Pfam" id="PF00512">
    <property type="entry name" value="HisKA"/>
    <property type="match status" value="1"/>
</dbReference>
<dbReference type="AlphaFoldDB" id="A0A6N6JHC0"/>
<dbReference type="Gene3D" id="1.10.287.130">
    <property type="match status" value="1"/>
</dbReference>
<keyword evidence="4" id="KW-0597">Phosphoprotein</keyword>
<dbReference type="InterPro" id="IPR003594">
    <property type="entry name" value="HATPase_dom"/>
</dbReference>
<keyword evidence="9" id="KW-0812">Transmembrane</keyword>
<dbReference type="SUPFAM" id="SSF55874">
    <property type="entry name" value="ATPase domain of HSP90 chaperone/DNA topoisomerase II/histidine kinase"/>
    <property type="match status" value="1"/>
</dbReference>
<evidence type="ECO:0000256" key="5">
    <source>
        <dbReference type="ARBA" id="ARBA00022679"/>
    </source>
</evidence>